<evidence type="ECO:0000313" key="1">
    <source>
        <dbReference type="EMBL" id="CAB0043226.1"/>
    </source>
</evidence>
<evidence type="ECO:0000313" key="2">
    <source>
        <dbReference type="Proteomes" id="UP000479190"/>
    </source>
</evidence>
<keyword evidence="2" id="KW-1185">Reference proteome</keyword>
<gene>
    <name evidence="1" type="ORF">TBRA_LOCUS14814</name>
</gene>
<organism evidence="1 2">
    <name type="scientific">Trichogramma brassicae</name>
    <dbReference type="NCBI Taxonomy" id="86971"/>
    <lineage>
        <taxon>Eukaryota</taxon>
        <taxon>Metazoa</taxon>
        <taxon>Ecdysozoa</taxon>
        <taxon>Arthropoda</taxon>
        <taxon>Hexapoda</taxon>
        <taxon>Insecta</taxon>
        <taxon>Pterygota</taxon>
        <taxon>Neoptera</taxon>
        <taxon>Endopterygota</taxon>
        <taxon>Hymenoptera</taxon>
        <taxon>Apocrita</taxon>
        <taxon>Proctotrupomorpha</taxon>
        <taxon>Chalcidoidea</taxon>
        <taxon>Trichogrammatidae</taxon>
        <taxon>Trichogramma</taxon>
    </lineage>
</organism>
<dbReference type="Pfam" id="PF24664">
    <property type="entry name" value="Monjiviricetes_fusion"/>
    <property type="match status" value="2"/>
</dbReference>
<name>A0A6H5J0U2_9HYME</name>
<sequence>MSDHNELQWRPNPTDVNGTWPDEAVAVIKQWGKTLKNRKAAKLTKPNFGIGDEITDSAFYGYASLCKDNRRRAIRWINSKKTVIYENNLTADQSKIVRDLQLEHKKYELIRAGKSSGSMLNTLINIHSIKINYIYYLVYLSTIRQMRSSELWKVFLPLEKYNAMAELLNPQLDKEQLVHVNDTEHLDEIVKSVHISQRGNIVIIEITLTTMWADTPDIYSMTPYKVMQHEKMIAIILLILMCSARISLSIYGFDCGTRLTNITTISLVDVGECDITTPEVEIDKINAQLIQINDYGMIHVRECRLLMKRTIFYCGMHSHVSPAANGEVAFYKEMSRDECDLLQVTGTYNGFDKRIVNIKRNDTTTTMTFAGKINPDKSCEAASSYEDPYGTFDNVVMQGFITIQNKGLRSKNRSHDEQAAPQLRDKGDSTIMYTLETGEYSFSLLRKSEENICGTTFVRLDIFAYINSKFVCVDKHLKGQIKQMYQNIMKSKCDLERRVIENALSIAAMAPAEAGHKIMKEEGYLAIPAGESLHLLRCRRVIMLSVAHLTRTFTRCRLRDFRQWPHSDIVTSYF</sequence>
<protein>
    <submittedName>
        <fullName evidence="1">Uncharacterized protein</fullName>
    </submittedName>
</protein>
<dbReference type="EMBL" id="CADCXV010001283">
    <property type="protein sequence ID" value="CAB0043226.1"/>
    <property type="molecule type" value="Genomic_DNA"/>
</dbReference>
<accession>A0A6H5J0U2</accession>
<dbReference type="AlphaFoldDB" id="A0A6H5J0U2"/>
<dbReference type="Proteomes" id="UP000479190">
    <property type="component" value="Unassembled WGS sequence"/>
</dbReference>
<reference evidence="1 2" key="1">
    <citation type="submission" date="2020-02" db="EMBL/GenBank/DDBJ databases">
        <authorList>
            <person name="Ferguson B K."/>
        </authorList>
    </citation>
    <scope>NUCLEOTIDE SEQUENCE [LARGE SCALE GENOMIC DNA]</scope>
</reference>
<dbReference type="OrthoDB" id="7610447at2759"/>
<proteinExistence type="predicted"/>